<evidence type="ECO:0000313" key="2">
    <source>
        <dbReference type="EnsemblPlants" id="PAC:32970357.CDS.1"/>
    </source>
</evidence>
<protein>
    <submittedName>
        <fullName evidence="2">Uncharacterized protein</fullName>
    </submittedName>
</protein>
<evidence type="ECO:0000256" key="1">
    <source>
        <dbReference type="SAM" id="MobiDB-lite"/>
    </source>
</evidence>
<organism evidence="2 3">
    <name type="scientific">Physcomitrium patens</name>
    <name type="common">Spreading-leaved earth moss</name>
    <name type="synonym">Physcomitrella patens</name>
    <dbReference type="NCBI Taxonomy" id="3218"/>
    <lineage>
        <taxon>Eukaryota</taxon>
        <taxon>Viridiplantae</taxon>
        <taxon>Streptophyta</taxon>
        <taxon>Embryophyta</taxon>
        <taxon>Bryophyta</taxon>
        <taxon>Bryophytina</taxon>
        <taxon>Bryopsida</taxon>
        <taxon>Funariidae</taxon>
        <taxon>Funariales</taxon>
        <taxon>Funariaceae</taxon>
        <taxon>Physcomitrium</taxon>
    </lineage>
</organism>
<keyword evidence="3" id="KW-1185">Reference proteome</keyword>
<accession>A0A7I3ZT09</accession>
<dbReference type="Proteomes" id="UP000006727">
    <property type="component" value="Chromosome 1"/>
</dbReference>
<feature type="region of interest" description="Disordered" evidence="1">
    <location>
        <begin position="42"/>
        <end position="86"/>
    </location>
</feature>
<evidence type="ECO:0000313" key="3">
    <source>
        <dbReference type="Proteomes" id="UP000006727"/>
    </source>
</evidence>
<proteinExistence type="predicted"/>
<reference evidence="2 3" key="2">
    <citation type="journal article" date="2018" name="Plant J.">
        <title>The Physcomitrella patens chromosome-scale assembly reveals moss genome structure and evolution.</title>
        <authorList>
            <person name="Lang D."/>
            <person name="Ullrich K.K."/>
            <person name="Murat F."/>
            <person name="Fuchs J."/>
            <person name="Jenkins J."/>
            <person name="Haas F.B."/>
            <person name="Piednoel M."/>
            <person name="Gundlach H."/>
            <person name="Van Bel M."/>
            <person name="Meyberg R."/>
            <person name="Vives C."/>
            <person name="Morata J."/>
            <person name="Symeonidi A."/>
            <person name="Hiss M."/>
            <person name="Muchero W."/>
            <person name="Kamisugi Y."/>
            <person name="Saleh O."/>
            <person name="Blanc G."/>
            <person name="Decker E.L."/>
            <person name="van Gessel N."/>
            <person name="Grimwood J."/>
            <person name="Hayes R.D."/>
            <person name="Graham S.W."/>
            <person name="Gunter L.E."/>
            <person name="McDaniel S.F."/>
            <person name="Hoernstein S.N.W."/>
            <person name="Larsson A."/>
            <person name="Li F.W."/>
            <person name="Perroud P.F."/>
            <person name="Phillips J."/>
            <person name="Ranjan P."/>
            <person name="Rokshar D.S."/>
            <person name="Rothfels C.J."/>
            <person name="Schneider L."/>
            <person name="Shu S."/>
            <person name="Stevenson D.W."/>
            <person name="Thummler F."/>
            <person name="Tillich M."/>
            <person name="Villarreal Aguilar J.C."/>
            <person name="Widiez T."/>
            <person name="Wong G.K."/>
            <person name="Wymore A."/>
            <person name="Zhang Y."/>
            <person name="Zimmer A.D."/>
            <person name="Quatrano R.S."/>
            <person name="Mayer K.F.X."/>
            <person name="Goodstein D."/>
            <person name="Casacuberta J.M."/>
            <person name="Vandepoele K."/>
            <person name="Reski R."/>
            <person name="Cuming A.C."/>
            <person name="Tuskan G.A."/>
            <person name="Maumus F."/>
            <person name="Salse J."/>
            <person name="Schmutz J."/>
            <person name="Rensing S.A."/>
        </authorList>
    </citation>
    <scope>NUCLEOTIDE SEQUENCE [LARGE SCALE GENOMIC DNA]</scope>
    <source>
        <strain evidence="2 3">cv. Gransden 2004</strain>
    </source>
</reference>
<sequence>MVKSTDPVSAWEGRRVGLIDEVVSRSSVGFVESVMMRAEKLARGGTVRAEDRGEAAPAPGSPKPAPAASPRRAGSDESVFCVGRYQ</sequence>
<dbReference type="EnsemblPlants" id="Pp3c1_4390V3.2">
    <property type="protein sequence ID" value="PAC:32970357.CDS.1"/>
    <property type="gene ID" value="Pp3c1_4390"/>
</dbReference>
<reference evidence="2 3" key="1">
    <citation type="journal article" date="2008" name="Science">
        <title>The Physcomitrella genome reveals evolutionary insights into the conquest of land by plants.</title>
        <authorList>
            <person name="Rensing S."/>
            <person name="Lang D."/>
            <person name="Zimmer A."/>
            <person name="Terry A."/>
            <person name="Salamov A."/>
            <person name="Shapiro H."/>
            <person name="Nishiyama T."/>
            <person name="Perroud P.-F."/>
            <person name="Lindquist E."/>
            <person name="Kamisugi Y."/>
            <person name="Tanahashi T."/>
            <person name="Sakakibara K."/>
            <person name="Fujita T."/>
            <person name="Oishi K."/>
            <person name="Shin-I T."/>
            <person name="Kuroki Y."/>
            <person name="Toyoda A."/>
            <person name="Suzuki Y."/>
            <person name="Hashimoto A."/>
            <person name="Yamaguchi K."/>
            <person name="Sugano A."/>
            <person name="Kohara Y."/>
            <person name="Fujiyama A."/>
            <person name="Anterola A."/>
            <person name="Aoki S."/>
            <person name="Ashton N."/>
            <person name="Barbazuk W.B."/>
            <person name="Barker E."/>
            <person name="Bennetzen J."/>
            <person name="Bezanilla M."/>
            <person name="Blankenship R."/>
            <person name="Cho S.H."/>
            <person name="Dutcher S."/>
            <person name="Estelle M."/>
            <person name="Fawcett J.A."/>
            <person name="Gundlach H."/>
            <person name="Hanada K."/>
            <person name="Heyl A."/>
            <person name="Hicks K.A."/>
            <person name="Hugh J."/>
            <person name="Lohr M."/>
            <person name="Mayer K."/>
            <person name="Melkozernov A."/>
            <person name="Murata T."/>
            <person name="Nelson D."/>
            <person name="Pils B."/>
            <person name="Prigge M."/>
            <person name="Reiss B."/>
            <person name="Renner T."/>
            <person name="Rombauts S."/>
            <person name="Rushton P."/>
            <person name="Sanderfoot A."/>
            <person name="Schween G."/>
            <person name="Shiu S.-H."/>
            <person name="Stueber K."/>
            <person name="Theodoulou F.L."/>
            <person name="Tu H."/>
            <person name="Van de Peer Y."/>
            <person name="Verrier P.J."/>
            <person name="Waters E."/>
            <person name="Wood A."/>
            <person name="Yang L."/>
            <person name="Cove D."/>
            <person name="Cuming A."/>
            <person name="Hasebe M."/>
            <person name="Lucas S."/>
            <person name="Mishler D.B."/>
            <person name="Reski R."/>
            <person name="Grigoriev I."/>
            <person name="Quatrano R.S."/>
            <person name="Boore J.L."/>
        </authorList>
    </citation>
    <scope>NUCLEOTIDE SEQUENCE [LARGE SCALE GENOMIC DNA]</scope>
    <source>
        <strain evidence="2 3">cv. Gransden 2004</strain>
    </source>
</reference>
<name>A0A7I3ZT09_PHYPA</name>
<reference evidence="2" key="3">
    <citation type="submission" date="2020-12" db="UniProtKB">
        <authorList>
            <consortium name="EnsemblPlants"/>
        </authorList>
    </citation>
    <scope>IDENTIFICATION</scope>
</reference>
<feature type="compositionally biased region" description="Basic and acidic residues" evidence="1">
    <location>
        <begin position="42"/>
        <end position="54"/>
    </location>
</feature>
<dbReference type="Gramene" id="Pp3c1_4390V3.2">
    <property type="protein sequence ID" value="PAC:32970357.CDS.1"/>
    <property type="gene ID" value="Pp3c1_4390"/>
</dbReference>
<dbReference type="AlphaFoldDB" id="A0A7I3ZT09"/>
<dbReference type="EMBL" id="ABEU02000001">
    <property type="status" value="NOT_ANNOTATED_CDS"/>
    <property type="molecule type" value="Genomic_DNA"/>
</dbReference>